<dbReference type="AlphaFoldDB" id="A0A316V188"/>
<reference evidence="2 3" key="1">
    <citation type="journal article" date="2018" name="Mol. Biol. Evol.">
        <title>Broad Genomic Sampling Reveals a Smut Pathogenic Ancestry of the Fungal Clade Ustilaginomycotina.</title>
        <authorList>
            <person name="Kijpornyongpan T."/>
            <person name="Mondo S.J."/>
            <person name="Barry K."/>
            <person name="Sandor L."/>
            <person name="Lee J."/>
            <person name="Lipzen A."/>
            <person name="Pangilinan J."/>
            <person name="LaButti K."/>
            <person name="Hainaut M."/>
            <person name="Henrissat B."/>
            <person name="Grigoriev I.V."/>
            <person name="Spatafora J.W."/>
            <person name="Aime M.C."/>
        </authorList>
    </citation>
    <scope>NUCLEOTIDE SEQUENCE [LARGE SCALE GENOMIC DNA]</scope>
    <source>
        <strain evidence="2 3">MCA 5214</strain>
    </source>
</reference>
<dbReference type="Proteomes" id="UP000245884">
    <property type="component" value="Unassembled WGS sequence"/>
</dbReference>
<evidence type="ECO:0000313" key="2">
    <source>
        <dbReference type="EMBL" id="PWN31014.1"/>
    </source>
</evidence>
<protein>
    <submittedName>
        <fullName evidence="2">Uncharacterized protein</fullName>
    </submittedName>
</protein>
<sequence>MYKAGPQGSTLTSRVFASRSSLPSLDPPLLPSQSTSSCESCRCPSPDRSPARTALNASTALASLSRMLSYNIEGFPLPLTTGSACGWLIRFSLLEWDEDRLDRLLLSLRRSMPEGAEARTSRMLLHDGDWVWRLQITLYLGPFLGWQERTFAAAAMSGRHQRARLRPAGLIAAI</sequence>
<proteinExistence type="predicted"/>
<evidence type="ECO:0000256" key="1">
    <source>
        <dbReference type="SAM" id="MobiDB-lite"/>
    </source>
</evidence>
<accession>A0A316V188</accession>
<dbReference type="RefSeq" id="XP_025365626.1">
    <property type="nucleotide sequence ID" value="XM_025509484.1"/>
</dbReference>
<evidence type="ECO:0000313" key="3">
    <source>
        <dbReference type="Proteomes" id="UP000245884"/>
    </source>
</evidence>
<gene>
    <name evidence="2" type="ORF">BDZ90DRAFT_31346</name>
</gene>
<organism evidence="2 3">
    <name type="scientific">Jaminaea rosea</name>
    <dbReference type="NCBI Taxonomy" id="1569628"/>
    <lineage>
        <taxon>Eukaryota</taxon>
        <taxon>Fungi</taxon>
        <taxon>Dikarya</taxon>
        <taxon>Basidiomycota</taxon>
        <taxon>Ustilaginomycotina</taxon>
        <taxon>Exobasidiomycetes</taxon>
        <taxon>Microstromatales</taxon>
        <taxon>Microstromatales incertae sedis</taxon>
        <taxon>Jaminaea</taxon>
    </lineage>
</organism>
<dbReference type="GeneID" id="37031307"/>
<name>A0A316V188_9BASI</name>
<keyword evidence="3" id="KW-1185">Reference proteome</keyword>
<feature type="region of interest" description="Disordered" evidence="1">
    <location>
        <begin position="20"/>
        <end position="50"/>
    </location>
</feature>
<dbReference type="EMBL" id="KZ819662">
    <property type="protein sequence ID" value="PWN31014.1"/>
    <property type="molecule type" value="Genomic_DNA"/>
</dbReference>